<comment type="caution">
    <text evidence="1">The sequence shown here is derived from an EMBL/GenBank/DDBJ whole genome shotgun (WGS) entry which is preliminary data.</text>
</comment>
<organism evidence="1 2">
    <name type="scientific">Streptomyces pratisoli</name>
    <dbReference type="NCBI Taxonomy" id="3139917"/>
    <lineage>
        <taxon>Bacteria</taxon>
        <taxon>Bacillati</taxon>
        <taxon>Actinomycetota</taxon>
        <taxon>Actinomycetes</taxon>
        <taxon>Kitasatosporales</taxon>
        <taxon>Streptomycetaceae</taxon>
        <taxon>Streptomyces</taxon>
    </lineage>
</organism>
<dbReference type="EMBL" id="JBBKAI010000002">
    <property type="protein sequence ID" value="MEJ8658733.1"/>
    <property type="molecule type" value="Genomic_DNA"/>
</dbReference>
<name>A0ACC6QK00_9ACTN</name>
<sequence length="135" mass="14520">MNAQTRGASIDWIPDSGFQLRKAGVHFDAVRVDGDDGRRLADLMVRMTGGDPGPVVTEANGCRGVYFLLPAASTVNRSWPRGVIRYNSAMGCAGYVPVPALEGPTWPLAWRFPPAGDGRFVHPLLLRTAATELLG</sequence>
<evidence type="ECO:0000313" key="1">
    <source>
        <dbReference type="EMBL" id="MEJ8658733.1"/>
    </source>
</evidence>
<evidence type="ECO:0000313" key="2">
    <source>
        <dbReference type="Proteomes" id="UP001375539"/>
    </source>
</evidence>
<accession>A0ACC6QK00</accession>
<proteinExistence type="predicted"/>
<dbReference type="Proteomes" id="UP001375539">
    <property type="component" value="Unassembled WGS sequence"/>
</dbReference>
<protein>
    <submittedName>
        <fullName evidence="1">Uncharacterized protein</fullName>
    </submittedName>
</protein>
<keyword evidence="2" id="KW-1185">Reference proteome</keyword>
<reference evidence="1" key="1">
    <citation type="submission" date="2024-03" db="EMBL/GenBank/DDBJ databases">
        <title>Novel Streptomyces species of biotechnological and ecological value are a feature of Machair soil.</title>
        <authorList>
            <person name="Prole J.R."/>
            <person name="Goodfellow M."/>
            <person name="Allenby N."/>
            <person name="Ward A.C."/>
        </authorList>
    </citation>
    <scope>NUCLEOTIDE SEQUENCE</scope>
    <source>
        <strain evidence="1">MS1.AVA.4</strain>
    </source>
</reference>
<gene>
    <name evidence="1" type="ORF">WKI58_19800</name>
</gene>